<dbReference type="Proteomes" id="UP000187172">
    <property type="component" value="Unassembled WGS sequence"/>
</dbReference>
<feature type="region of interest" description="Disordered" evidence="1">
    <location>
        <begin position="71"/>
        <end position="139"/>
    </location>
</feature>
<evidence type="ECO:0008006" key="4">
    <source>
        <dbReference type="Google" id="ProtNLM"/>
    </source>
</evidence>
<evidence type="ECO:0000313" key="2">
    <source>
        <dbReference type="EMBL" id="OMF58442.1"/>
    </source>
</evidence>
<evidence type="ECO:0000256" key="1">
    <source>
        <dbReference type="SAM" id="MobiDB-lite"/>
    </source>
</evidence>
<proteinExistence type="predicted"/>
<comment type="caution">
    <text evidence="2">The sequence shown here is derived from an EMBL/GenBank/DDBJ whole genome shotgun (WGS) entry which is preliminary data.</text>
</comment>
<dbReference type="EMBL" id="MRTP01000001">
    <property type="protein sequence ID" value="OMF58442.1"/>
    <property type="molecule type" value="Genomic_DNA"/>
</dbReference>
<dbReference type="STRING" id="297318.BK138_07955"/>
<accession>A0A1R1F350</accession>
<name>A0A1R1F350_9BACL</name>
<organism evidence="2 3">
    <name type="scientific">Paenibacillus rhizosphaerae</name>
    <dbReference type="NCBI Taxonomy" id="297318"/>
    <lineage>
        <taxon>Bacteria</taxon>
        <taxon>Bacillati</taxon>
        <taxon>Bacillota</taxon>
        <taxon>Bacilli</taxon>
        <taxon>Bacillales</taxon>
        <taxon>Paenibacillaceae</taxon>
        <taxon>Paenibacillus</taxon>
    </lineage>
</organism>
<dbReference type="Gene3D" id="3.30.1490.480">
    <property type="entry name" value="Endolytic murein transglycosylase"/>
    <property type="match status" value="1"/>
</dbReference>
<evidence type="ECO:0000313" key="3">
    <source>
        <dbReference type="Proteomes" id="UP000187172"/>
    </source>
</evidence>
<feature type="compositionally biased region" description="Low complexity" evidence="1">
    <location>
        <begin position="84"/>
        <end position="118"/>
    </location>
</feature>
<dbReference type="RefSeq" id="WP_076168087.1">
    <property type="nucleotide sequence ID" value="NZ_MRTP01000001.1"/>
</dbReference>
<sequence>MIRNRTFMMGLGLGLLLGALLLQLMILGQGAGRPAGEVPSAASLTKEELEQQAETMDLKVVGKEDKLMTEEEWKQQMVEQSSVPKGDAAKAPKAADAGKQPAQPDKPQQPDASKQPQSVTPGSGEASAAKQPQTPSVPAAKAVEVKIASGNNLEDVAGKLEKAGVIADADQFVQKGRSLKISTKIQTGQYTFSPGEEFSSIIAKITTKPSR</sequence>
<protein>
    <recommendedName>
        <fullName evidence="4">Aminodeoxychorismate lyase</fullName>
    </recommendedName>
</protein>
<keyword evidence="3" id="KW-1185">Reference proteome</keyword>
<dbReference type="AlphaFoldDB" id="A0A1R1F350"/>
<gene>
    <name evidence="2" type="ORF">BK138_07955</name>
</gene>
<reference evidence="2 3" key="1">
    <citation type="submission" date="2016-11" db="EMBL/GenBank/DDBJ databases">
        <title>Paenibacillus species isolates.</title>
        <authorList>
            <person name="Beno S.M."/>
        </authorList>
    </citation>
    <scope>NUCLEOTIDE SEQUENCE [LARGE SCALE GENOMIC DNA]</scope>
    <source>
        <strain evidence="2 3">FSL R5-0378</strain>
    </source>
</reference>